<evidence type="ECO:0008006" key="3">
    <source>
        <dbReference type="Google" id="ProtNLM"/>
    </source>
</evidence>
<proteinExistence type="predicted"/>
<evidence type="ECO:0000313" key="2">
    <source>
        <dbReference type="Proteomes" id="UP000600600"/>
    </source>
</evidence>
<name>A0ABR7C7F1_9BACE</name>
<dbReference type="RefSeq" id="WP_186966408.1">
    <property type="nucleotide sequence ID" value="NZ_JACOOE010000001.1"/>
</dbReference>
<comment type="caution">
    <text evidence="1">The sequence shown here is derived from an EMBL/GenBank/DDBJ whole genome shotgun (WGS) entry which is preliminary data.</text>
</comment>
<reference evidence="1 2" key="1">
    <citation type="submission" date="2020-08" db="EMBL/GenBank/DDBJ databases">
        <title>Genome public.</title>
        <authorList>
            <person name="Liu C."/>
            <person name="Sun Q."/>
        </authorList>
    </citation>
    <scope>NUCLEOTIDE SEQUENCE [LARGE SCALE GENOMIC DNA]</scope>
    <source>
        <strain evidence="1 2">M27</strain>
    </source>
</reference>
<dbReference type="EMBL" id="JACOOE010000001">
    <property type="protein sequence ID" value="MBC5603721.1"/>
    <property type="molecule type" value="Genomic_DNA"/>
</dbReference>
<keyword evidence="2" id="KW-1185">Reference proteome</keyword>
<dbReference type="PROSITE" id="PS51257">
    <property type="entry name" value="PROKAR_LIPOPROTEIN"/>
    <property type="match status" value="1"/>
</dbReference>
<evidence type="ECO:0000313" key="1">
    <source>
        <dbReference type="EMBL" id="MBC5603721.1"/>
    </source>
</evidence>
<organism evidence="1 2">
    <name type="scientific">Bacteroides difficilis</name>
    <dbReference type="NCBI Taxonomy" id="2763021"/>
    <lineage>
        <taxon>Bacteria</taxon>
        <taxon>Pseudomonadati</taxon>
        <taxon>Bacteroidota</taxon>
        <taxon>Bacteroidia</taxon>
        <taxon>Bacteroidales</taxon>
        <taxon>Bacteroidaceae</taxon>
        <taxon>Bacteroides</taxon>
    </lineage>
</organism>
<gene>
    <name evidence="1" type="ORF">H8S67_03385</name>
</gene>
<sequence>MRKHILGIIVIGCITFSSCSTVNYINTTKLKENYEKKINYTTFLGKTLFKTDKKKKDTYDNVKVFLHEQEVDRQFEVIAYGSYTPLIFPLVRPERPRIEKYLLWKAARKARKLRADGAIIDNKNNFRIIKYK</sequence>
<dbReference type="Proteomes" id="UP000600600">
    <property type="component" value="Unassembled WGS sequence"/>
</dbReference>
<accession>A0ABR7C7F1</accession>
<protein>
    <recommendedName>
        <fullName evidence="3">Lipoprotein</fullName>
    </recommendedName>
</protein>